<dbReference type="AlphaFoldDB" id="A0A7X1NNM2"/>
<evidence type="ECO:0000313" key="1">
    <source>
        <dbReference type="EMBL" id="MPY09995.1"/>
    </source>
</evidence>
<dbReference type="RefSeq" id="WP_152812606.1">
    <property type="nucleotide sequence ID" value="NZ_VJXX01000001.1"/>
</dbReference>
<name>A0A7X1NNM2_9MICC</name>
<comment type="caution">
    <text evidence="1">The sequence shown here is derived from an EMBL/GenBank/DDBJ whole genome shotgun (WGS) entry which is preliminary data.</text>
</comment>
<dbReference type="EMBL" id="VJXX01000001">
    <property type="protein sequence ID" value="MPY09995.1"/>
    <property type="molecule type" value="Genomic_DNA"/>
</dbReference>
<dbReference type="OrthoDB" id="165401at2"/>
<dbReference type="InterPro" id="IPR045423">
    <property type="entry name" value="DUF6510"/>
</dbReference>
<dbReference type="Proteomes" id="UP000326464">
    <property type="component" value="Unassembled WGS sequence"/>
</dbReference>
<proteinExistence type="predicted"/>
<organism evidence="1 2">
    <name type="scientific">Arthrobacter bussei</name>
    <dbReference type="NCBI Taxonomy" id="2594179"/>
    <lineage>
        <taxon>Bacteria</taxon>
        <taxon>Bacillati</taxon>
        <taxon>Actinomycetota</taxon>
        <taxon>Actinomycetes</taxon>
        <taxon>Micrococcales</taxon>
        <taxon>Micrococcaceae</taxon>
        <taxon>Arthrobacter</taxon>
    </lineage>
</organism>
<accession>A0A7X1NNM2</accession>
<sequence>MDSTQEYSPDQEHVDGNALAGALDQFVADLTSADCMCAGCGTSGPLAAALLYRQAPGMVLRCPSCTAVLLCLTDQGDRQILTVDGVRRLVISTP</sequence>
<protein>
    <submittedName>
        <fullName evidence="1">Uncharacterized protein</fullName>
    </submittedName>
</protein>
<reference evidence="2" key="1">
    <citation type="submission" date="2019-07" db="EMBL/GenBank/DDBJ databases">
        <title>Arthrobacter KR32 sp. nov., isolated from mountain cheese made of cows milk.</title>
        <authorList>
            <person name="Flegler A."/>
        </authorList>
    </citation>
    <scope>NUCLEOTIDE SEQUENCE [LARGE SCALE GENOMIC DNA]</scope>
    <source>
        <strain evidence="2">KR32</strain>
    </source>
</reference>
<dbReference type="Pfam" id="PF20120">
    <property type="entry name" value="DUF6510"/>
    <property type="match status" value="1"/>
</dbReference>
<evidence type="ECO:0000313" key="2">
    <source>
        <dbReference type="Proteomes" id="UP000326464"/>
    </source>
</evidence>
<keyword evidence="2" id="KW-1185">Reference proteome</keyword>
<gene>
    <name evidence="1" type="ORF">FNH21_04570</name>
</gene>